<dbReference type="EMBL" id="JAEACU010000003">
    <property type="protein sequence ID" value="KAH7536878.1"/>
    <property type="molecule type" value="Genomic_DNA"/>
</dbReference>
<evidence type="ECO:0000313" key="2">
    <source>
        <dbReference type="Proteomes" id="UP000813462"/>
    </source>
</evidence>
<gene>
    <name evidence="1" type="ORF">FEM48_Zijuj03G0032800</name>
</gene>
<sequence>MSSLSKKFFSTWRSFPELVFDFGSFANLRRVKKTSNKKIHMFLNWVYDSIQCRLLNDTTTPCCFERLTFWGPLDGFKSEDYRVEKLLDFAVEKKVKDLDLSGELKYYDYVRESKPYSFPVDHAIFSASSVRNLKLQGFRLKQKDLTFNFPSVESFSLKNCCGFKSIKLSGTKLREVKLESCEGLRKIDIDATETLESFCFGGVKEKCVIGLSSAKFHKSLELRTENFVDEFWVGNEKSNLYGDRCLIFILAQLELWPKRHVRIFVLIN</sequence>
<dbReference type="Proteomes" id="UP000813462">
    <property type="component" value="Unassembled WGS sequence"/>
</dbReference>
<dbReference type="PANTHER" id="PTHR34145">
    <property type="entry name" value="OS02G0105600 PROTEIN"/>
    <property type="match status" value="1"/>
</dbReference>
<accession>A0A978VMV3</accession>
<protein>
    <submittedName>
        <fullName evidence="1">Uncharacterized protein</fullName>
    </submittedName>
</protein>
<comment type="caution">
    <text evidence="1">The sequence shown here is derived from an EMBL/GenBank/DDBJ whole genome shotgun (WGS) entry which is preliminary data.</text>
</comment>
<dbReference type="PANTHER" id="PTHR34145:SF28">
    <property type="entry name" value="F-BOX DOMAIN-CONTAINING PROTEIN"/>
    <property type="match status" value="1"/>
</dbReference>
<evidence type="ECO:0000313" key="1">
    <source>
        <dbReference type="EMBL" id="KAH7536878.1"/>
    </source>
</evidence>
<organism evidence="1 2">
    <name type="scientific">Ziziphus jujuba var. spinosa</name>
    <dbReference type="NCBI Taxonomy" id="714518"/>
    <lineage>
        <taxon>Eukaryota</taxon>
        <taxon>Viridiplantae</taxon>
        <taxon>Streptophyta</taxon>
        <taxon>Embryophyta</taxon>
        <taxon>Tracheophyta</taxon>
        <taxon>Spermatophyta</taxon>
        <taxon>Magnoliopsida</taxon>
        <taxon>eudicotyledons</taxon>
        <taxon>Gunneridae</taxon>
        <taxon>Pentapetalae</taxon>
        <taxon>rosids</taxon>
        <taxon>fabids</taxon>
        <taxon>Rosales</taxon>
        <taxon>Rhamnaceae</taxon>
        <taxon>Paliureae</taxon>
        <taxon>Ziziphus</taxon>
    </lineage>
</organism>
<proteinExistence type="predicted"/>
<name>A0A978VMV3_ZIZJJ</name>
<dbReference type="AlphaFoldDB" id="A0A978VMV3"/>
<dbReference type="InterPro" id="IPR053772">
    <property type="entry name" value="At1g61320/At1g61330-like"/>
</dbReference>
<reference evidence="1" key="1">
    <citation type="journal article" date="2021" name="Front. Plant Sci.">
        <title>Chromosome-Scale Genome Assembly for Chinese Sour Jujube and Insights Into Its Genome Evolution and Domestication Signature.</title>
        <authorList>
            <person name="Shen L.-Y."/>
            <person name="Luo H."/>
            <person name="Wang X.-L."/>
            <person name="Wang X.-M."/>
            <person name="Qiu X.-J."/>
            <person name="Liu H."/>
            <person name="Zhou S.-S."/>
            <person name="Jia K.-H."/>
            <person name="Nie S."/>
            <person name="Bao Y.-T."/>
            <person name="Zhang R.-G."/>
            <person name="Yun Q.-Z."/>
            <person name="Chai Y.-H."/>
            <person name="Lu J.-Y."/>
            <person name="Li Y."/>
            <person name="Zhao S.-W."/>
            <person name="Mao J.-F."/>
            <person name="Jia S.-G."/>
            <person name="Mao Y.-M."/>
        </authorList>
    </citation>
    <scope>NUCLEOTIDE SEQUENCE</scope>
    <source>
        <strain evidence="1">AT0</strain>
        <tissue evidence="1">Leaf</tissue>
    </source>
</reference>